<feature type="region of interest" description="Disordered" evidence="1">
    <location>
        <begin position="1"/>
        <end position="27"/>
    </location>
</feature>
<gene>
    <name evidence="2" type="ORF">LSALG_LOCUS15650</name>
</gene>
<dbReference type="AlphaFoldDB" id="A0AA35YKM4"/>
<feature type="compositionally biased region" description="Low complexity" evidence="1">
    <location>
        <begin position="132"/>
        <end position="146"/>
    </location>
</feature>
<dbReference type="Proteomes" id="UP001177003">
    <property type="component" value="Chromosome 3"/>
</dbReference>
<feature type="region of interest" description="Disordered" evidence="1">
    <location>
        <begin position="132"/>
        <end position="154"/>
    </location>
</feature>
<protein>
    <submittedName>
        <fullName evidence="2">Uncharacterized protein</fullName>
    </submittedName>
</protein>
<organism evidence="2 3">
    <name type="scientific">Lactuca saligna</name>
    <name type="common">Willowleaf lettuce</name>
    <dbReference type="NCBI Taxonomy" id="75948"/>
    <lineage>
        <taxon>Eukaryota</taxon>
        <taxon>Viridiplantae</taxon>
        <taxon>Streptophyta</taxon>
        <taxon>Embryophyta</taxon>
        <taxon>Tracheophyta</taxon>
        <taxon>Spermatophyta</taxon>
        <taxon>Magnoliopsida</taxon>
        <taxon>eudicotyledons</taxon>
        <taxon>Gunneridae</taxon>
        <taxon>Pentapetalae</taxon>
        <taxon>asterids</taxon>
        <taxon>campanulids</taxon>
        <taxon>Asterales</taxon>
        <taxon>Asteraceae</taxon>
        <taxon>Cichorioideae</taxon>
        <taxon>Cichorieae</taxon>
        <taxon>Lactucinae</taxon>
        <taxon>Lactuca</taxon>
    </lineage>
</organism>
<evidence type="ECO:0000313" key="3">
    <source>
        <dbReference type="Proteomes" id="UP001177003"/>
    </source>
</evidence>
<dbReference type="EMBL" id="OX465079">
    <property type="protein sequence ID" value="CAI9275627.1"/>
    <property type="molecule type" value="Genomic_DNA"/>
</dbReference>
<sequence>MATDMAKHISKKKKKGRVVISSESTADEIETIPETPEVDLKKDDVIPPEVLISKTVSVEVQNSDIIVNISNMDKSVTMGEDASHVARKSKYSDVTPDTTVSLSSQVRPIIPTTSTTDSPNFETIVQQPFTSFFSSQSTDSPTTTSPIKDSSFMETEHRSEGFGRTFENLEFDEEETDFPDHMLITMKQFKILNTKLNSILQSQADLGGGNFVTSLEVDGMLKMIEGRLSSNRKLAKKFLPNNLVDDVEAFSRVVFF</sequence>
<keyword evidence="3" id="KW-1185">Reference proteome</keyword>
<proteinExistence type="predicted"/>
<name>A0AA35YKM4_LACSI</name>
<feature type="compositionally biased region" description="Basic residues" evidence="1">
    <location>
        <begin position="8"/>
        <end position="17"/>
    </location>
</feature>
<evidence type="ECO:0000256" key="1">
    <source>
        <dbReference type="SAM" id="MobiDB-lite"/>
    </source>
</evidence>
<evidence type="ECO:0000313" key="2">
    <source>
        <dbReference type="EMBL" id="CAI9275627.1"/>
    </source>
</evidence>
<reference evidence="2" key="1">
    <citation type="submission" date="2023-04" db="EMBL/GenBank/DDBJ databases">
        <authorList>
            <person name="Vijverberg K."/>
            <person name="Xiong W."/>
            <person name="Schranz E."/>
        </authorList>
    </citation>
    <scope>NUCLEOTIDE SEQUENCE</scope>
</reference>
<accession>A0AA35YKM4</accession>